<proteinExistence type="predicted"/>
<feature type="compositionally biased region" description="Basic and acidic residues" evidence="8">
    <location>
        <begin position="546"/>
        <end position="561"/>
    </location>
</feature>
<dbReference type="Pfam" id="PF00010">
    <property type="entry name" value="HLH"/>
    <property type="match status" value="1"/>
</dbReference>
<feature type="compositionally biased region" description="Low complexity" evidence="8">
    <location>
        <begin position="178"/>
        <end position="198"/>
    </location>
</feature>
<dbReference type="InterPro" id="IPR011598">
    <property type="entry name" value="bHLH_dom"/>
</dbReference>
<protein>
    <recommendedName>
        <fullName evidence="7">Transcription factor 4</fullName>
    </recommendedName>
</protein>
<reference evidence="10 11" key="1">
    <citation type="journal article" date="2011" name="Genome Biol. Evol.">
        <title>Integration of the genetic map and genome assembly of fugu facilitates insights into distinct features of genome evolution in teleosts and mammals.</title>
        <authorList>
            <person name="Kai W."/>
            <person name="Kikuchi K."/>
            <person name="Tohari S."/>
            <person name="Chew A.K."/>
            <person name="Tay A."/>
            <person name="Fujiwara A."/>
            <person name="Hosoya S."/>
            <person name="Suetake H."/>
            <person name="Naruse K."/>
            <person name="Brenner S."/>
            <person name="Suzuki Y."/>
            <person name="Venkatesh B."/>
        </authorList>
    </citation>
    <scope>NUCLEOTIDE SEQUENCE [LARGE SCALE GENOMIC DNA]</scope>
</reference>
<feature type="compositionally biased region" description="Low complexity" evidence="8">
    <location>
        <begin position="208"/>
        <end position="218"/>
    </location>
</feature>
<organism evidence="10 11">
    <name type="scientific">Takifugu rubripes</name>
    <name type="common">Japanese pufferfish</name>
    <name type="synonym">Fugu rubripes</name>
    <dbReference type="NCBI Taxonomy" id="31033"/>
    <lineage>
        <taxon>Eukaryota</taxon>
        <taxon>Metazoa</taxon>
        <taxon>Chordata</taxon>
        <taxon>Craniata</taxon>
        <taxon>Vertebrata</taxon>
        <taxon>Euteleostomi</taxon>
        <taxon>Actinopterygii</taxon>
        <taxon>Neopterygii</taxon>
        <taxon>Teleostei</taxon>
        <taxon>Neoteleostei</taxon>
        <taxon>Acanthomorphata</taxon>
        <taxon>Eupercaria</taxon>
        <taxon>Tetraodontiformes</taxon>
        <taxon>Tetradontoidea</taxon>
        <taxon>Tetraodontidae</taxon>
        <taxon>Takifugu</taxon>
    </lineage>
</organism>
<comment type="subcellular location">
    <subcellularLocation>
        <location evidence="1">Nucleus</location>
    </subcellularLocation>
</comment>
<evidence type="ECO:0000256" key="6">
    <source>
        <dbReference type="ARBA" id="ARBA00023242"/>
    </source>
</evidence>
<feature type="compositionally biased region" description="Basic and acidic residues" evidence="8">
    <location>
        <begin position="514"/>
        <end position="535"/>
    </location>
</feature>
<dbReference type="AlphaFoldDB" id="A0A674NN69"/>
<evidence type="ECO:0000259" key="9">
    <source>
        <dbReference type="PROSITE" id="PS50888"/>
    </source>
</evidence>
<dbReference type="SMART" id="SM00353">
    <property type="entry name" value="HLH"/>
    <property type="match status" value="1"/>
</dbReference>
<gene>
    <name evidence="10" type="primary">tcf4</name>
</gene>
<reference evidence="10" key="2">
    <citation type="submission" date="2025-08" db="UniProtKB">
        <authorList>
            <consortium name="Ensembl"/>
        </authorList>
    </citation>
    <scope>IDENTIFICATION</scope>
</reference>
<feature type="compositionally biased region" description="Gly residues" evidence="8">
    <location>
        <begin position="219"/>
        <end position="230"/>
    </location>
</feature>
<evidence type="ECO:0000256" key="8">
    <source>
        <dbReference type="SAM" id="MobiDB-lite"/>
    </source>
</evidence>
<evidence type="ECO:0000256" key="2">
    <source>
        <dbReference type="ARBA" id="ARBA00023015"/>
    </source>
</evidence>
<dbReference type="InterPro" id="IPR051098">
    <property type="entry name" value="NeuroDiff_E-box_TFs"/>
</dbReference>
<evidence type="ECO:0000256" key="5">
    <source>
        <dbReference type="ARBA" id="ARBA00023163"/>
    </source>
</evidence>
<feature type="compositionally biased region" description="Low complexity" evidence="8">
    <location>
        <begin position="483"/>
        <end position="497"/>
    </location>
</feature>
<dbReference type="GO" id="GO:0005634">
    <property type="term" value="C:nucleus"/>
    <property type="evidence" value="ECO:0007669"/>
    <property type="project" value="UniProtKB-SubCell"/>
</dbReference>
<evidence type="ECO:0000256" key="3">
    <source>
        <dbReference type="ARBA" id="ARBA00023125"/>
    </source>
</evidence>
<feature type="compositionally biased region" description="Polar residues" evidence="8">
    <location>
        <begin position="251"/>
        <end position="264"/>
    </location>
</feature>
<reference evidence="10" key="3">
    <citation type="submission" date="2025-09" db="UniProtKB">
        <authorList>
            <consortium name="Ensembl"/>
        </authorList>
    </citation>
    <scope>IDENTIFICATION</scope>
</reference>
<dbReference type="PROSITE" id="PS50888">
    <property type="entry name" value="BHLH"/>
    <property type="match status" value="1"/>
</dbReference>
<accession>A0A674NN69</accession>
<dbReference type="GO" id="GO:0046983">
    <property type="term" value="F:protein dimerization activity"/>
    <property type="evidence" value="ECO:0007669"/>
    <property type="project" value="InterPro"/>
</dbReference>
<dbReference type="Gene3D" id="4.10.280.10">
    <property type="entry name" value="Helix-loop-helix DNA-binding domain"/>
    <property type="match status" value="1"/>
</dbReference>
<keyword evidence="6" id="KW-0539">Nucleus</keyword>
<dbReference type="GO" id="GO:0005667">
    <property type="term" value="C:transcription regulator complex"/>
    <property type="evidence" value="ECO:0007669"/>
    <property type="project" value="TreeGrafter"/>
</dbReference>
<dbReference type="InterPro" id="IPR036638">
    <property type="entry name" value="HLH_DNA-bd_sf"/>
</dbReference>
<keyword evidence="2" id="KW-0805">Transcription regulation</keyword>
<dbReference type="PANTHER" id="PTHR11793">
    <property type="entry name" value="BASIC HELIX-LOOP-HELIX TRANSCRIPTION FACTOR"/>
    <property type="match status" value="1"/>
</dbReference>
<name>A0A674NN69_TAKRU</name>
<dbReference type="GO" id="GO:0000785">
    <property type="term" value="C:chromatin"/>
    <property type="evidence" value="ECO:0007669"/>
    <property type="project" value="TreeGrafter"/>
</dbReference>
<keyword evidence="11" id="KW-1185">Reference proteome</keyword>
<dbReference type="Ensembl" id="ENSTRUT00000071866.1">
    <property type="protein sequence ID" value="ENSTRUP00000075222.1"/>
    <property type="gene ID" value="ENSTRUG00000002569.3"/>
</dbReference>
<evidence type="ECO:0000256" key="4">
    <source>
        <dbReference type="ARBA" id="ARBA00023159"/>
    </source>
</evidence>
<sequence>MHHQQRMAALGTDKELSDLLDFSAMFSPPVSSGKNGPTSLGSGHFSGSSMSAFSFFDLFLDLRLFPSVTFFLSCFNYADGSQYMASHDSLSPPYANSRLTGTSQSILGGELGLGSPGAASPTKPAGQYYQHYSSNQRRRTLPMDTLDIHTKKVRKVPPGLPSSVYAPSASTADYNRDSPGYPSSKPPSSGFPSSFFMPDGHHSGDPWSSSSSSMSQQGYHGGMLGGGNSGHGPSQSSSYCGIHPHDRLSYPSHSSADISSSLPPMSSFHRAGGSGGGANHYSTASCTAATNGTDSIMANRAQSSAASSSQTGDALGKALASIYSPDHTNNSFSSNPSTPVGSPPSLTAVWSRNGGQGASSPNYEAPLHSLPSRIEDRLERLDDAIHVLRSHAVGPSTGMTSGHGDMHNLIGAAHTHNGAMGALGSGYGTGLLSASRHSLMVGSHREDSLRAGHSMAGQVSVSQLPVQSATSPDLSQPDPYRALSGGLQGQSTSSVSSDIKSEDEGDENLLQDSKPMEPKKEDPDSKDLKAIDRSRSSNNDDEDLSPEQKMERERERRMANNARERLRVRDINEAFKELGRMCQMHLKSDKPQTKLLILHQAVAVILSLEQQVRERNLNPKAACLKRREEEKVTVASDGAPLSLAAHHASAAMGDGSNPLGQM</sequence>
<dbReference type="GeneTree" id="ENSGT00940000159129"/>
<feature type="region of interest" description="Disordered" evidence="8">
    <location>
        <begin position="443"/>
        <end position="561"/>
    </location>
</feature>
<feature type="domain" description="BHLH" evidence="9">
    <location>
        <begin position="555"/>
        <end position="608"/>
    </location>
</feature>
<dbReference type="FunFam" id="4.10.280.10:FF:000001">
    <property type="entry name" value="Putative transcription factor 12"/>
    <property type="match status" value="1"/>
</dbReference>
<dbReference type="CDD" id="cd18945">
    <property type="entry name" value="bHLH_E-protein_TCF4_E2-2"/>
    <property type="match status" value="1"/>
</dbReference>
<keyword evidence="5" id="KW-0804">Transcription</keyword>
<keyword evidence="3" id="KW-0238">DNA-binding</keyword>
<keyword evidence="4" id="KW-0010">Activator</keyword>
<dbReference type="SUPFAM" id="SSF47459">
    <property type="entry name" value="HLH, helix-loop-helix DNA-binding domain"/>
    <property type="match status" value="1"/>
</dbReference>
<evidence type="ECO:0000313" key="10">
    <source>
        <dbReference type="Ensembl" id="ENSTRUP00000075222.1"/>
    </source>
</evidence>
<feature type="region of interest" description="Disordered" evidence="8">
    <location>
        <begin position="327"/>
        <end position="368"/>
    </location>
</feature>
<dbReference type="PANTHER" id="PTHR11793:SF10">
    <property type="entry name" value="TRANSCRIPTION FACTOR 4"/>
    <property type="match status" value="1"/>
</dbReference>
<evidence type="ECO:0000256" key="1">
    <source>
        <dbReference type="ARBA" id="ARBA00004123"/>
    </source>
</evidence>
<feature type="region of interest" description="Disordered" evidence="8">
    <location>
        <begin position="151"/>
        <end position="280"/>
    </location>
</feature>
<dbReference type="GO" id="GO:0000978">
    <property type="term" value="F:RNA polymerase II cis-regulatory region sequence-specific DNA binding"/>
    <property type="evidence" value="ECO:0007669"/>
    <property type="project" value="TreeGrafter"/>
</dbReference>
<dbReference type="Proteomes" id="UP000005226">
    <property type="component" value="Chromosome 6"/>
</dbReference>
<dbReference type="GO" id="GO:0000981">
    <property type="term" value="F:DNA-binding transcription factor activity, RNA polymerase II-specific"/>
    <property type="evidence" value="ECO:0007669"/>
    <property type="project" value="TreeGrafter"/>
</dbReference>
<feature type="compositionally biased region" description="Polar residues" evidence="8">
    <location>
        <begin position="457"/>
        <end position="474"/>
    </location>
</feature>
<evidence type="ECO:0000313" key="11">
    <source>
        <dbReference type="Proteomes" id="UP000005226"/>
    </source>
</evidence>
<feature type="compositionally biased region" description="Low complexity" evidence="8">
    <location>
        <begin position="328"/>
        <end position="339"/>
    </location>
</feature>
<evidence type="ECO:0000256" key="7">
    <source>
        <dbReference type="ARBA" id="ARBA00040305"/>
    </source>
</evidence>